<organism evidence="1">
    <name type="scientific">marine sediment metagenome</name>
    <dbReference type="NCBI Taxonomy" id="412755"/>
    <lineage>
        <taxon>unclassified sequences</taxon>
        <taxon>metagenomes</taxon>
        <taxon>ecological metagenomes</taxon>
    </lineage>
</organism>
<proteinExistence type="predicted"/>
<gene>
    <name evidence="1" type="ORF">S03H2_62712</name>
</gene>
<dbReference type="AlphaFoldDB" id="X1JLJ3"/>
<reference evidence="1" key="1">
    <citation type="journal article" date="2014" name="Front. Microbiol.">
        <title>High frequency of phylogenetically diverse reductive dehalogenase-homologous genes in deep subseafloor sedimentary metagenomes.</title>
        <authorList>
            <person name="Kawai M."/>
            <person name="Futagami T."/>
            <person name="Toyoda A."/>
            <person name="Takaki Y."/>
            <person name="Nishi S."/>
            <person name="Hori S."/>
            <person name="Arai W."/>
            <person name="Tsubouchi T."/>
            <person name="Morono Y."/>
            <person name="Uchiyama I."/>
            <person name="Ito T."/>
            <person name="Fujiyama A."/>
            <person name="Inagaki F."/>
            <person name="Takami H."/>
        </authorList>
    </citation>
    <scope>NUCLEOTIDE SEQUENCE</scope>
    <source>
        <strain evidence="1">Expedition CK06-06</strain>
    </source>
</reference>
<comment type="caution">
    <text evidence="1">The sequence shown here is derived from an EMBL/GenBank/DDBJ whole genome shotgun (WGS) entry which is preliminary data.</text>
</comment>
<feature type="non-terminal residue" evidence="1">
    <location>
        <position position="1"/>
    </location>
</feature>
<name>X1JLJ3_9ZZZZ</name>
<protein>
    <submittedName>
        <fullName evidence="1">Uncharacterized protein</fullName>
    </submittedName>
</protein>
<accession>X1JLJ3</accession>
<sequence>VRAVEEIAEKYPNPEPLSDEELIERRAKIDEAFRKFNEKS</sequence>
<dbReference type="EMBL" id="BARU01040579">
    <property type="protein sequence ID" value="GAH79124.1"/>
    <property type="molecule type" value="Genomic_DNA"/>
</dbReference>
<evidence type="ECO:0000313" key="1">
    <source>
        <dbReference type="EMBL" id="GAH79124.1"/>
    </source>
</evidence>